<proteinExistence type="predicted"/>
<evidence type="ECO:0000313" key="2">
    <source>
        <dbReference type="Proteomes" id="UP001158058"/>
    </source>
</evidence>
<sequence>MKDYKQASVKLSLLKSLQEPATHAPAWSIQDMISRPLASVKLSKAAEDKPLPIPHGSTYSSLHALTVDVMNRCTTAGLSLATTLRMLKQVALQFEGAPA</sequence>
<name>A0AB73HUL1_AQUAC</name>
<gene>
    <name evidence="1" type="ORF">N7380_02310</name>
</gene>
<comment type="caution">
    <text evidence="1">The sequence shown here is derived from an EMBL/GenBank/DDBJ whole genome shotgun (WGS) entry which is preliminary data.</text>
</comment>
<dbReference type="Proteomes" id="UP001158058">
    <property type="component" value="Unassembled WGS sequence"/>
</dbReference>
<dbReference type="EMBL" id="JAODZF010000001">
    <property type="protein sequence ID" value="MDH0141138.1"/>
    <property type="molecule type" value="Genomic_DNA"/>
</dbReference>
<protein>
    <submittedName>
        <fullName evidence="1">Uncharacterized protein</fullName>
    </submittedName>
</protein>
<organism evidence="1 2">
    <name type="scientific">Aquipseudomonas alcaligenes</name>
    <name type="common">Pseudomonas alcaligenes</name>
    <dbReference type="NCBI Taxonomy" id="43263"/>
    <lineage>
        <taxon>Bacteria</taxon>
        <taxon>Pseudomonadati</taxon>
        <taxon>Pseudomonadota</taxon>
        <taxon>Gammaproteobacteria</taxon>
        <taxon>Pseudomonadales</taxon>
        <taxon>Pseudomonadaceae</taxon>
        <taxon>Aquipseudomonas</taxon>
    </lineage>
</organism>
<reference evidence="1" key="1">
    <citation type="submission" date="2022-09" db="EMBL/GenBank/DDBJ databases">
        <title>Intensive care unit water sources are persistently colonized with multi-drug resistant bacteria and are the site of extensive horizontal gene transfer of antibiotic resistance genes.</title>
        <authorList>
            <person name="Diorio-Toth L."/>
        </authorList>
    </citation>
    <scope>NUCLEOTIDE SEQUENCE</scope>
    <source>
        <strain evidence="1">GD04146</strain>
    </source>
</reference>
<evidence type="ECO:0000313" key="1">
    <source>
        <dbReference type="EMBL" id="MDH0141138.1"/>
    </source>
</evidence>
<dbReference type="AlphaFoldDB" id="A0AB73HUL1"/>
<accession>A0AB73HUL1</accession>
<dbReference type="RefSeq" id="WP_279999543.1">
    <property type="nucleotide sequence ID" value="NZ_JAODZF010000001.1"/>
</dbReference>